<evidence type="ECO:0000313" key="4">
    <source>
        <dbReference type="Proteomes" id="UP000248840"/>
    </source>
</evidence>
<dbReference type="CDD" id="cd00093">
    <property type="entry name" value="HTH_XRE"/>
    <property type="match status" value="1"/>
</dbReference>
<dbReference type="InterPro" id="IPR010982">
    <property type="entry name" value="Lambda_DNA-bd_dom_sf"/>
</dbReference>
<reference evidence="3 4" key="1">
    <citation type="submission" date="2018-06" db="EMBL/GenBank/DDBJ databases">
        <title>Genomic Encyclopedia of Archaeal and Bacterial Type Strains, Phase II (KMG-II): from individual species to whole genera.</title>
        <authorList>
            <person name="Goeker M."/>
        </authorList>
    </citation>
    <scope>NUCLEOTIDE SEQUENCE [LARGE SCALE GENOMIC DNA]</scope>
    <source>
        <strain evidence="3 4">DSM 25663</strain>
    </source>
</reference>
<sequence>MTLGEKLTALRKKKNYSHEQLALELELSKTSIIKWEQDKVKPSFENLLKLCILFEKDVNSLLQNVTNASFIKEKNSFSIKSTKIEVPAIATELLKSVIDNQIQIQNLIKSQNELIERLIKPE</sequence>
<organism evidence="3 4">
    <name type="scientific">Flavobacterium aciduliphilum</name>
    <dbReference type="NCBI Taxonomy" id="1101402"/>
    <lineage>
        <taxon>Bacteria</taxon>
        <taxon>Pseudomonadati</taxon>
        <taxon>Bacteroidota</taxon>
        <taxon>Flavobacteriia</taxon>
        <taxon>Flavobacteriales</taxon>
        <taxon>Flavobacteriaceae</taxon>
        <taxon>Flavobacterium</taxon>
    </lineage>
</organism>
<dbReference type="Proteomes" id="UP000248840">
    <property type="component" value="Unassembled WGS sequence"/>
</dbReference>
<dbReference type="AlphaFoldDB" id="A0A328YU34"/>
<dbReference type="EMBL" id="QLSZ01000001">
    <property type="protein sequence ID" value="RAR75722.1"/>
    <property type="molecule type" value="Genomic_DNA"/>
</dbReference>
<dbReference type="Gene3D" id="1.10.260.40">
    <property type="entry name" value="lambda repressor-like DNA-binding domains"/>
    <property type="match status" value="1"/>
</dbReference>
<name>A0A328YU34_9FLAO</name>
<dbReference type="PANTHER" id="PTHR46558:SF4">
    <property type="entry name" value="DNA-BIDING PHAGE PROTEIN"/>
    <property type="match status" value="1"/>
</dbReference>
<dbReference type="OrthoDB" id="1376884at2"/>
<gene>
    <name evidence="3" type="ORF">CLV55_101426</name>
</gene>
<protein>
    <submittedName>
        <fullName evidence="3">DNA-binding XRE family transcriptional regulator</fullName>
    </submittedName>
</protein>
<dbReference type="InterPro" id="IPR001387">
    <property type="entry name" value="Cro/C1-type_HTH"/>
</dbReference>
<feature type="domain" description="HTH cro/C1-type" evidence="2">
    <location>
        <begin position="7"/>
        <end position="61"/>
    </location>
</feature>
<proteinExistence type="predicted"/>
<dbReference type="RefSeq" id="WP_112112078.1">
    <property type="nucleotide sequence ID" value="NZ_QLSZ01000001.1"/>
</dbReference>
<dbReference type="Pfam" id="PF12844">
    <property type="entry name" value="HTH_19"/>
    <property type="match status" value="1"/>
</dbReference>
<evidence type="ECO:0000313" key="3">
    <source>
        <dbReference type="EMBL" id="RAR75722.1"/>
    </source>
</evidence>
<comment type="caution">
    <text evidence="3">The sequence shown here is derived from an EMBL/GenBank/DDBJ whole genome shotgun (WGS) entry which is preliminary data.</text>
</comment>
<dbReference type="SMART" id="SM00530">
    <property type="entry name" value="HTH_XRE"/>
    <property type="match status" value="1"/>
</dbReference>
<evidence type="ECO:0000259" key="2">
    <source>
        <dbReference type="PROSITE" id="PS50943"/>
    </source>
</evidence>
<keyword evidence="1 3" id="KW-0238">DNA-binding</keyword>
<evidence type="ECO:0000256" key="1">
    <source>
        <dbReference type="ARBA" id="ARBA00023125"/>
    </source>
</evidence>
<dbReference type="GO" id="GO:0003677">
    <property type="term" value="F:DNA binding"/>
    <property type="evidence" value="ECO:0007669"/>
    <property type="project" value="UniProtKB-KW"/>
</dbReference>
<dbReference type="PROSITE" id="PS50943">
    <property type="entry name" value="HTH_CROC1"/>
    <property type="match status" value="1"/>
</dbReference>
<keyword evidence="4" id="KW-1185">Reference proteome</keyword>
<accession>A0A328YU34</accession>
<dbReference type="SUPFAM" id="SSF47413">
    <property type="entry name" value="lambda repressor-like DNA-binding domains"/>
    <property type="match status" value="1"/>
</dbReference>
<dbReference type="PANTHER" id="PTHR46558">
    <property type="entry name" value="TRACRIPTIONAL REGULATORY PROTEIN-RELATED-RELATED"/>
    <property type="match status" value="1"/>
</dbReference>